<dbReference type="InterPro" id="IPR011990">
    <property type="entry name" value="TPR-like_helical_dom_sf"/>
</dbReference>
<dbReference type="EMBL" id="CAJNOB010000012">
    <property type="protein sequence ID" value="CAF0696380.1"/>
    <property type="molecule type" value="Genomic_DNA"/>
</dbReference>
<reference evidence="2" key="1">
    <citation type="submission" date="2021-02" db="EMBL/GenBank/DDBJ databases">
        <authorList>
            <person name="Cremers G."/>
            <person name="Picone N."/>
        </authorList>
    </citation>
    <scope>NUCLEOTIDE SEQUENCE</scope>
    <source>
        <strain evidence="2">PQ17</strain>
    </source>
</reference>
<dbReference type="SMART" id="SM00028">
    <property type="entry name" value="TPR"/>
    <property type="match status" value="3"/>
</dbReference>
<dbReference type="Gene3D" id="1.25.40.10">
    <property type="entry name" value="Tetratricopeptide repeat domain"/>
    <property type="match status" value="1"/>
</dbReference>
<evidence type="ECO:0008006" key="4">
    <source>
        <dbReference type="Google" id="ProtNLM"/>
    </source>
</evidence>
<proteinExistence type="predicted"/>
<dbReference type="InterPro" id="IPR019734">
    <property type="entry name" value="TPR_rpt"/>
</dbReference>
<sequence>MLGVNRRWFWAVIFAAPVSLLLLRGSPMFSKNSPISSPHNPAREASEREDLIRTILVALGRKDLELAKENAEKAKKLWPSDAYVLGLCGRVALASKNYEEARQWLEKALKENPDSAMTHRFLGDAYLGKRSLERARLHYEEYLRRAGDDPAILLKVYYCELLLGNSGRVDRIGSKLDAFDPTEPAYYFAKAARAKREGKTEEVRHWLEEARVFYGESQFARYLEDFQLAFAGAD</sequence>
<comment type="caution">
    <text evidence="2">The sequence shown here is derived from an EMBL/GenBank/DDBJ whole genome shotgun (WGS) entry which is preliminary data.</text>
</comment>
<keyword evidence="3" id="KW-1185">Reference proteome</keyword>
<protein>
    <recommendedName>
        <fullName evidence="4">Tetratricopeptide repeat protein</fullName>
    </recommendedName>
</protein>
<evidence type="ECO:0000313" key="2">
    <source>
        <dbReference type="EMBL" id="CAF0696380.1"/>
    </source>
</evidence>
<feature type="repeat" description="TPR" evidence="1">
    <location>
        <begin position="82"/>
        <end position="115"/>
    </location>
</feature>
<accession>A0A8J2BPI3</accession>
<evidence type="ECO:0000313" key="3">
    <source>
        <dbReference type="Proteomes" id="UP000663859"/>
    </source>
</evidence>
<dbReference type="PROSITE" id="PS50005">
    <property type="entry name" value="TPR"/>
    <property type="match status" value="1"/>
</dbReference>
<dbReference type="AlphaFoldDB" id="A0A8J2BPI3"/>
<gene>
    <name evidence="2" type="ORF">MPNT_20208</name>
</gene>
<dbReference type="SUPFAM" id="SSF48452">
    <property type="entry name" value="TPR-like"/>
    <property type="match status" value="1"/>
</dbReference>
<dbReference type="Proteomes" id="UP000663859">
    <property type="component" value="Unassembled WGS sequence"/>
</dbReference>
<dbReference type="Pfam" id="PF14559">
    <property type="entry name" value="TPR_19"/>
    <property type="match status" value="1"/>
</dbReference>
<organism evidence="2 3">
    <name type="scientific">Candidatus Methylacidithermus pantelleriae</name>
    <dbReference type="NCBI Taxonomy" id="2744239"/>
    <lineage>
        <taxon>Bacteria</taxon>
        <taxon>Pseudomonadati</taxon>
        <taxon>Verrucomicrobiota</taxon>
        <taxon>Methylacidiphilae</taxon>
        <taxon>Methylacidiphilales</taxon>
        <taxon>Methylacidiphilaceae</taxon>
        <taxon>Candidatus Methylacidithermus</taxon>
    </lineage>
</organism>
<evidence type="ECO:0000256" key="1">
    <source>
        <dbReference type="PROSITE-ProRule" id="PRU00339"/>
    </source>
</evidence>
<keyword evidence="1" id="KW-0802">TPR repeat</keyword>
<name>A0A8J2BPI3_9BACT</name>